<organism evidence="2 3">
    <name type="scientific">Nonomuraea jabiensis</name>
    <dbReference type="NCBI Taxonomy" id="882448"/>
    <lineage>
        <taxon>Bacteria</taxon>
        <taxon>Bacillati</taxon>
        <taxon>Actinomycetota</taxon>
        <taxon>Actinomycetes</taxon>
        <taxon>Streptosporangiales</taxon>
        <taxon>Streptosporangiaceae</taxon>
        <taxon>Nonomuraea</taxon>
    </lineage>
</organism>
<keyword evidence="3" id="KW-1185">Reference proteome</keyword>
<feature type="compositionally biased region" description="Basic and acidic residues" evidence="1">
    <location>
        <begin position="47"/>
        <end position="59"/>
    </location>
</feature>
<evidence type="ECO:0000256" key="1">
    <source>
        <dbReference type="SAM" id="MobiDB-lite"/>
    </source>
</evidence>
<dbReference type="RefSeq" id="WP_376775980.1">
    <property type="nucleotide sequence ID" value="NZ_JACHMB010000001.1"/>
</dbReference>
<feature type="compositionally biased region" description="Polar residues" evidence="1">
    <location>
        <begin position="68"/>
        <end position="78"/>
    </location>
</feature>
<dbReference type="AlphaFoldDB" id="A0A7W9GCP0"/>
<accession>A0A7W9GCP0</accession>
<reference evidence="2 3" key="1">
    <citation type="submission" date="2020-08" db="EMBL/GenBank/DDBJ databases">
        <title>Sequencing the genomes of 1000 actinobacteria strains.</title>
        <authorList>
            <person name="Klenk H.-P."/>
        </authorList>
    </citation>
    <scope>NUCLEOTIDE SEQUENCE [LARGE SCALE GENOMIC DNA]</scope>
    <source>
        <strain evidence="2 3">DSM 45507</strain>
    </source>
</reference>
<protein>
    <submittedName>
        <fullName evidence="2">Uncharacterized protein</fullName>
    </submittedName>
</protein>
<gene>
    <name evidence="2" type="ORF">HD596_008106</name>
</gene>
<sequence length="93" mass="9340">MAGAGDAHLKYPVNFGVGVSQPYGTEIGHRGGPQVFTEAELEGTDADLGRGGDVGKGDAKGSVLVASTPGSNRSRFLSTSSTAANGTCIIRTS</sequence>
<comment type="caution">
    <text evidence="2">The sequence shown here is derived from an EMBL/GenBank/DDBJ whole genome shotgun (WGS) entry which is preliminary data.</text>
</comment>
<dbReference type="EMBL" id="JACHMB010000001">
    <property type="protein sequence ID" value="MBB5781350.1"/>
    <property type="molecule type" value="Genomic_DNA"/>
</dbReference>
<evidence type="ECO:0000313" key="2">
    <source>
        <dbReference type="EMBL" id="MBB5781350.1"/>
    </source>
</evidence>
<proteinExistence type="predicted"/>
<dbReference type="Proteomes" id="UP000579153">
    <property type="component" value="Unassembled WGS sequence"/>
</dbReference>
<evidence type="ECO:0000313" key="3">
    <source>
        <dbReference type="Proteomes" id="UP000579153"/>
    </source>
</evidence>
<feature type="region of interest" description="Disordered" evidence="1">
    <location>
        <begin position="45"/>
        <end position="78"/>
    </location>
</feature>
<name>A0A7W9GCP0_9ACTN</name>